<dbReference type="EMBL" id="JANUGX010000029">
    <property type="protein sequence ID" value="MCS0591621.1"/>
    <property type="molecule type" value="Genomic_DNA"/>
</dbReference>
<name>A0ABT2ABN9_9BURK</name>
<dbReference type="RefSeq" id="WP_258847390.1">
    <property type="nucleotide sequence ID" value="NZ_JANUGX010000029.1"/>
</dbReference>
<accession>A0ABT2ABN9</accession>
<evidence type="ECO:0000313" key="1">
    <source>
        <dbReference type="EMBL" id="MCS0591621.1"/>
    </source>
</evidence>
<keyword evidence="2" id="KW-1185">Reference proteome</keyword>
<dbReference type="Proteomes" id="UP001205560">
    <property type="component" value="Unassembled WGS sequence"/>
</dbReference>
<proteinExistence type="predicted"/>
<organism evidence="1 2">
    <name type="scientific">Massilia norwichensis</name>
    <dbReference type="NCBI Taxonomy" id="1442366"/>
    <lineage>
        <taxon>Bacteria</taxon>
        <taxon>Pseudomonadati</taxon>
        <taxon>Pseudomonadota</taxon>
        <taxon>Betaproteobacteria</taxon>
        <taxon>Burkholderiales</taxon>
        <taxon>Oxalobacteraceae</taxon>
        <taxon>Telluria group</taxon>
        <taxon>Massilia</taxon>
    </lineage>
</organism>
<reference evidence="1 2" key="1">
    <citation type="submission" date="2022-08" db="EMBL/GenBank/DDBJ databases">
        <title>Reclassification of Massilia species as members of the genera Telluria, Duganella, Pseudoduganella, Mokoshia gen. nov. and Zemynaea gen. nov. using orthogonal and non-orthogonal genome-based approaches.</title>
        <authorList>
            <person name="Bowman J.P."/>
        </authorList>
    </citation>
    <scope>NUCLEOTIDE SEQUENCE [LARGE SCALE GENOMIC DNA]</scope>
    <source>
        <strain evidence="1 2">LMG 28164</strain>
    </source>
</reference>
<sequence length="86" mass="9127">MSSIQIHDLAHASRLDRHAMAAVRGGVLGAPNVNVKIALNQQIAQFQDIGVNVLNNNGVIGAGFTGPSIELSPLQWAKNEASLPRF</sequence>
<protein>
    <submittedName>
        <fullName evidence="1">Uncharacterized protein</fullName>
    </submittedName>
</protein>
<comment type="caution">
    <text evidence="1">The sequence shown here is derived from an EMBL/GenBank/DDBJ whole genome shotgun (WGS) entry which is preliminary data.</text>
</comment>
<gene>
    <name evidence="1" type="ORF">NX782_20730</name>
</gene>
<evidence type="ECO:0000313" key="2">
    <source>
        <dbReference type="Proteomes" id="UP001205560"/>
    </source>
</evidence>